<protein>
    <recommendedName>
        <fullName evidence="4">DUF3179 domain-containing protein</fullName>
    </recommendedName>
</protein>
<dbReference type="RefSeq" id="WP_119816139.1">
    <property type="nucleotide sequence ID" value="NZ_CP025066.1"/>
</dbReference>
<dbReference type="EMBL" id="CP025066">
    <property type="protein sequence ID" value="AUX08723.1"/>
    <property type="molecule type" value="Genomic_DNA"/>
</dbReference>
<feature type="compositionally biased region" description="Basic and acidic residues" evidence="1">
    <location>
        <begin position="46"/>
        <end position="57"/>
    </location>
</feature>
<dbReference type="Proteomes" id="UP000263012">
    <property type="component" value="Chromosome"/>
</dbReference>
<evidence type="ECO:0008006" key="4">
    <source>
        <dbReference type="Google" id="ProtNLM"/>
    </source>
</evidence>
<dbReference type="AlphaFoldDB" id="A0A343TI01"/>
<evidence type="ECO:0000256" key="1">
    <source>
        <dbReference type="SAM" id="MobiDB-lite"/>
    </source>
</evidence>
<evidence type="ECO:0000313" key="3">
    <source>
        <dbReference type="Proteomes" id="UP000263012"/>
    </source>
</evidence>
<name>A0A343TI01_9EURY</name>
<keyword evidence="3" id="KW-1185">Reference proteome</keyword>
<feature type="compositionally biased region" description="Basic and acidic residues" evidence="1">
    <location>
        <begin position="25"/>
        <end position="37"/>
    </location>
</feature>
<feature type="region of interest" description="Disordered" evidence="1">
    <location>
        <begin position="1"/>
        <end position="61"/>
    </location>
</feature>
<dbReference type="GeneID" id="37877433"/>
<proteinExistence type="predicted"/>
<dbReference type="InterPro" id="IPR021516">
    <property type="entry name" value="DUF3179"/>
</dbReference>
<accession>A0A343TI01</accession>
<gene>
    <name evidence="2" type="ORF">AArcSl_1088</name>
</gene>
<sequence length="359" mass="38204">MEVKNVLPKDAIPSVEGPTFAPASERPDAVSDDDRVIVVEPSAGSRTDDGSEHRAGDGNDGNARAYPVRYLHFHEIVNDVLDSGVPIAVTWCPLCGSAVVYDRRVGDGRVLEFGVSGKLADDDLVMYDRETESEWKQSLGVAITGPLAGTDLTVLPAATTTVSAFRRQFPEGLFMEPPGGASEAASDDDEPAAIDYDDAPYEAYFERDGFGLAAHRGTGGRDWNRDDLDPKAVVLGIERDGESLGVPLPVVERADGVVTASAGELDVVVFATDDGIHAFEDPGCDWRRVPGGFRAEGAQCDGILYDGATGAPVDAPAAHTGDGGSRNAAPLRRIPARRLFAFAWQDDHGPDAFLLDPER</sequence>
<dbReference type="Pfam" id="PF11376">
    <property type="entry name" value="DUF3179"/>
    <property type="match status" value="1"/>
</dbReference>
<organism evidence="2 3">
    <name type="scientific">Halalkaliarchaeum desulfuricum</name>
    <dbReference type="NCBI Taxonomy" id="2055893"/>
    <lineage>
        <taxon>Archaea</taxon>
        <taxon>Methanobacteriati</taxon>
        <taxon>Methanobacteriota</taxon>
        <taxon>Stenosarchaea group</taxon>
        <taxon>Halobacteria</taxon>
        <taxon>Halobacteriales</taxon>
        <taxon>Haloferacaceae</taxon>
        <taxon>Halalkaliarchaeum</taxon>
    </lineage>
</organism>
<reference evidence="3" key="1">
    <citation type="submission" date="2017-11" db="EMBL/GenBank/DDBJ databases">
        <title>Phenotypic and genomic properties of facultatively anaerobic sulfur-reducing natronoarchaea from hypersaline soda lakes.</title>
        <authorList>
            <person name="Sorokin D.Y."/>
            <person name="Kublanov I.V."/>
            <person name="Roman P."/>
            <person name="Sinninghe Damste J.S."/>
            <person name="Golyshin P.N."/>
            <person name="Rojo D."/>
            <person name="Ciordia S."/>
            <person name="Mena M.D.C."/>
            <person name="Ferrer M."/>
            <person name="Messina E."/>
            <person name="Smedile F."/>
            <person name="La Spada G."/>
            <person name="La Cono V."/>
            <person name="Yakimov M.M."/>
        </authorList>
    </citation>
    <scope>NUCLEOTIDE SEQUENCE [LARGE SCALE GENOMIC DNA]</scope>
    <source>
        <strain evidence="3">AArc-Sl</strain>
    </source>
</reference>
<dbReference type="OrthoDB" id="2731at2157"/>
<evidence type="ECO:0000313" key="2">
    <source>
        <dbReference type="EMBL" id="AUX08723.1"/>
    </source>
</evidence>
<dbReference type="KEGG" id="hdf:AArcSl_1088"/>